<dbReference type="GeneID" id="30144562"/>
<dbReference type="RefSeq" id="XP_018982655.1">
    <property type="nucleotide sequence ID" value="XM_019126708.1"/>
</dbReference>
<name>A0A1E3QK02_9ASCO</name>
<protein>
    <submittedName>
        <fullName evidence="2">Uncharacterized protein</fullName>
    </submittedName>
</protein>
<dbReference type="OrthoDB" id="4086586at2759"/>
<evidence type="ECO:0000313" key="3">
    <source>
        <dbReference type="Proteomes" id="UP000094336"/>
    </source>
</evidence>
<feature type="compositionally biased region" description="Basic residues" evidence="1">
    <location>
        <begin position="338"/>
        <end position="351"/>
    </location>
</feature>
<organism evidence="2 3">
    <name type="scientific">Babjeviella inositovora NRRL Y-12698</name>
    <dbReference type="NCBI Taxonomy" id="984486"/>
    <lineage>
        <taxon>Eukaryota</taxon>
        <taxon>Fungi</taxon>
        <taxon>Dikarya</taxon>
        <taxon>Ascomycota</taxon>
        <taxon>Saccharomycotina</taxon>
        <taxon>Pichiomycetes</taxon>
        <taxon>Serinales incertae sedis</taxon>
        <taxon>Babjeviella</taxon>
    </lineage>
</organism>
<reference evidence="3" key="1">
    <citation type="submission" date="2016-05" db="EMBL/GenBank/DDBJ databases">
        <title>Comparative genomics of biotechnologically important yeasts.</title>
        <authorList>
            <consortium name="DOE Joint Genome Institute"/>
            <person name="Riley R."/>
            <person name="Haridas S."/>
            <person name="Wolfe K.H."/>
            <person name="Lopes M.R."/>
            <person name="Hittinger C.T."/>
            <person name="Goker M."/>
            <person name="Salamov A."/>
            <person name="Wisecaver J."/>
            <person name="Long T.M."/>
            <person name="Aerts A.L."/>
            <person name="Barry K."/>
            <person name="Choi C."/>
            <person name="Clum A."/>
            <person name="Coughlan A.Y."/>
            <person name="Deshpande S."/>
            <person name="Douglass A.P."/>
            <person name="Hanson S.J."/>
            <person name="Klenk H.-P."/>
            <person name="Labutti K."/>
            <person name="Lapidus A."/>
            <person name="Lindquist E."/>
            <person name="Lipzen A."/>
            <person name="Meier-Kolthoff J.P."/>
            <person name="Ohm R.A."/>
            <person name="Otillar R.P."/>
            <person name="Pangilinan J."/>
            <person name="Peng Y."/>
            <person name="Rokas A."/>
            <person name="Rosa C.A."/>
            <person name="Scheuner C."/>
            <person name="Sibirny A.A."/>
            <person name="Slot J.C."/>
            <person name="Stielow J.B."/>
            <person name="Sun H."/>
            <person name="Kurtzman C.P."/>
            <person name="Blackwell M."/>
            <person name="Grigoriev I.V."/>
            <person name="Jeffries T.W."/>
        </authorList>
    </citation>
    <scope>NUCLEOTIDE SEQUENCE [LARGE SCALE GENOMIC DNA]</scope>
    <source>
        <strain evidence="3">NRRL Y-12698</strain>
    </source>
</reference>
<dbReference type="EMBL" id="KV454441">
    <property type="protein sequence ID" value="ODQ77327.1"/>
    <property type="molecule type" value="Genomic_DNA"/>
</dbReference>
<feature type="compositionally biased region" description="Polar residues" evidence="1">
    <location>
        <begin position="205"/>
        <end position="219"/>
    </location>
</feature>
<proteinExistence type="predicted"/>
<feature type="region of interest" description="Disordered" evidence="1">
    <location>
        <begin position="335"/>
        <end position="423"/>
    </location>
</feature>
<feature type="region of interest" description="Disordered" evidence="1">
    <location>
        <begin position="293"/>
        <end position="317"/>
    </location>
</feature>
<feature type="compositionally biased region" description="Low complexity" evidence="1">
    <location>
        <begin position="413"/>
        <end position="423"/>
    </location>
</feature>
<gene>
    <name evidence="2" type="ORF">BABINDRAFT_10229</name>
</gene>
<sequence length="625" mass="68250">MSREKFLESSPSKYMDLNFQDQPPADQPLYPNIAYFQPPQQPSQPPQLSTGWTPIIGRTSYQTFPSNFAHDGFGMLPLTPSAPSAGFNRASFEFDINDMPFMNSATPFRDRSFHINDFMFDSPVVHTGLNSAVKGGSWFKENMPPASHQKRSITALDTPPRQSNKAIHKALKSPFGDPDFSTPLKSNLNRVLKAEIESVRTPLANKTTNTLPTGQTTFATPARPIEQSSPSTIIIASAKTDKKTYTLPTSPTPAHPSKYQNYPANARAPVMGTFSGPDLKLKKEDSLANTLRRASVHSKHVDPPQPATLGSRPASMQSGMSKFQIIFTDVKSLLQPKGKGRKGKDSKKKLARANTVSGLRKPDAPPPVAMTGTFQANESKGLARSLSAPTVKGKGVPPQPIITPQKAHHSRHNTSTSTSSVSSVAMSAHSYSAGNSSSVSRRGKSTGITPIMQNSMSFSALHLHETPSLSRSGAPVPHPQFHCTNNSAGNVLYGHISNLSIEYENDIDSPRTKELMTKMNKQKVTRRANTDGPPDQVYIPEGQGVQVQQAKTALHLYSETTLFNVLQFENFLGIQPDTASNGHDLPRLATPVEKVEDEEEHIRKTFLMSSGIKSGEWQDMLPEGM</sequence>
<dbReference type="AlphaFoldDB" id="A0A1E3QK02"/>
<accession>A0A1E3QK02</accession>
<feature type="region of interest" description="Disordered" evidence="1">
    <location>
        <begin position="205"/>
        <end position="226"/>
    </location>
</feature>
<evidence type="ECO:0000256" key="1">
    <source>
        <dbReference type="SAM" id="MobiDB-lite"/>
    </source>
</evidence>
<evidence type="ECO:0000313" key="2">
    <source>
        <dbReference type="EMBL" id="ODQ77327.1"/>
    </source>
</evidence>
<dbReference type="Proteomes" id="UP000094336">
    <property type="component" value="Unassembled WGS sequence"/>
</dbReference>
<keyword evidence="3" id="KW-1185">Reference proteome</keyword>
<feature type="region of interest" description="Disordered" evidence="1">
    <location>
        <begin position="1"/>
        <end position="32"/>
    </location>
</feature>